<accession>A0A1I4A5R2</accession>
<dbReference type="OrthoDB" id="9802617at2"/>
<dbReference type="RefSeq" id="WP_075038173.1">
    <property type="nucleotide sequence ID" value="NZ_FOSB01000016.1"/>
</dbReference>
<dbReference type="NCBIfam" id="NF001109">
    <property type="entry name" value="PRK00136.1"/>
    <property type="match status" value="1"/>
</dbReference>
<dbReference type="GO" id="GO:1990904">
    <property type="term" value="C:ribonucleoprotein complex"/>
    <property type="evidence" value="ECO:0007669"/>
    <property type="project" value="UniProtKB-KW"/>
</dbReference>
<dbReference type="PROSITE" id="PS00053">
    <property type="entry name" value="RIBOSOMAL_S8"/>
    <property type="match status" value="1"/>
</dbReference>
<dbReference type="GO" id="GO:0005840">
    <property type="term" value="C:ribosome"/>
    <property type="evidence" value="ECO:0007669"/>
    <property type="project" value="UniProtKB-KW"/>
</dbReference>
<dbReference type="FunFam" id="3.30.1370.30:FF:000002">
    <property type="entry name" value="30S ribosomal protein S8"/>
    <property type="match status" value="1"/>
</dbReference>
<dbReference type="eggNOG" id="COG0096">
    <property type="taxonomic scope" value="Bacteria"/>
</dbReference>
<dbReference type="FunFam" id="3.30.1490.10:FF:000001">
    <property type="entry name" value="30S ribosomal protein S8"/>
    <property type="match status" value="1"/>
</dbReference>
<keyword evidence="5 8" id="KW-0687">Ribonucleoprotein</keyword>
<evidence type="ECO:0000256" key="6">
    <source>
        <dbReference type="ARBA" id="ARBA00035258"/>
    </source>
</evidence>
<comment type="function">
    <text evidence="8">One of the primary rRNA binding proteins, it binds directly to 16S rRNA central domain where it helps coordinate assembly of the platform of the 30S subunit.</text>
</comment>
<reference evidence="11" key="1">
    <citation type="submission" date="2016-10" db="EMBL/GenBank/DDBJ databases">
        <authorList>
            <person name="Varghese N."/>
            <person name="Submissions S."/>
        </authorList>
    </citation>
    <scope>NUCLEOTIDE SEQUENCE [LARGE SCALE GENOMIC DNA]</scope>
    <source>
        <strain evidence="11">CGMCC 1.3704</strain>
    </source>
</reference>
<dbReference type="GO" id="GO:0006412">
    <property type="term" value="P:translation"/>
    <property type="evidence" value="ECO:0007669"/>
    <property type="project" value="UniProtKB-UniRule"/>
</dbReference>
<sequence length="132" mass="14830">MTMTDPIADMLTRIRNANMVRHEKLELPASNVKKEIADILKREGFVRDYEFVEDNKQGVLRIFLKYGQNNERVISGVKRISKPGLRVYANAEELPKVLNGLGVAVVSTSKGVLTDKEAREQAIGGEVLAYVW</sequence>
<dbReference type="STRING" id="240302.BN982_04030"/>
<evidence type="ECO:0000256" key="8">
    <source>
        <dbReference type="HAMAP-Rule" id="MF_01302"/>
    </source>
</evidence>
<proteinExistence type="inferred from homology"/>
<evidence type="ECO:0000313" key="11">
    <source>
        <dbReference type="Proteomes" id="UP000183557"/>
    </source>
</evidence>
<dbReference type="PANTHER" id="PTHR11758">
    <property type="entry name" value="40S RIBOSOMAL PROTEIN S15A"/>
    <property type="match status" value="1"/>
</dbReference>
<evidence type="ECO:0000256" key="1">
    <source>
        <dbReference type="ARBA" id="ARBA00006471"/>
    </source>
</evidence>
<comment type="similarity">
    <text evidence="1 8 9">Belongs to the universal ribosomal protein uS8 family.</text>
</comment>
<keyword evidence="11" id="KW-1185">Reference proteome</keyword>
<organism evidence="10 11">
    <name type="scientific">Halobacillus dabanensis</name>
    <dbReference type="NCBI Taxonomy" id="240302"/>
    <lineage>
        <taxon>Bacteria</taxon>
        <taxon>Bacillati</taxon>
        <taxon>Bacillota</taxon>
        <taxon>Bacilli</taxon>
        <taxon>Bacillales</taxon>
        <taxon>Bacillaceae</taxon>
        <taxon>Halobacillus</taxon>
    </lineage>
</organism>
<evidence type="ECO:0000256" key="7">
    <source>
        <dbReference type="ARBA" id="ARBA00046740"/>
    </source>
</evidence>
<dbReference type="GO" id="GO:0005737">
    <property type="term" value="C:cytoplasm"/>
    <property type="evidence" value="ECO:0007669"/>
    <property type="project" value="UniProtKB-ARBA"/>
</dbReference>
<dbReference type="InterPro" id="IPR035987">
    <property type="entry name" value="Ribosomal_uS8_sf"/>
</dbReference>
<evidence type="ECO:0000256" key="5">
    <source>
        <dbReference type="ARBA" id="ARBA00023274"/>
    </source>
</evidence>
<dbReference type="InterPro" id="IPR000630">
    <property type="entry name" value="Ribosomal_uS8"/>
</dbReference>
<dbReference type="Gene3D" id="3.30.1490.10">
    <property type="match status" value="1"/>
</dbReference>
<evidence type="ECO:0000313" key="10">
    <source>
        <dbReference type="EMBL" id="SFK51752.1"/>
    </source>
</evidence>
<dbReference type="InterPro" id="IPR047863">
    <property type="entry name" value="Ribosomal_uS8_CS"/>
</dbReference>
<evidence type="ECO:0000256" key="2">
    <source>
        <dbReference type="ARBA" id="ARBA00022730"/>
    </source>
</evidence>
<protein>
    <recommendedName>
        <fullName evidence="6 8">Small ribosomal subunit protein uS8</fullName>
    </recommendedName>
</protein>
<keyword evidence="3 8" id="KW-0694">RNA-binding</keyword>
<dbReference type="Pfam" id="PF00410">
    <property type="entry name" value="Ribosomal_S8"/>
    <property type="match status" value="1"/>
</dbReference>
<gene>
    <name evidence="8" type="primary">rpsH</name>
    <name evidence="10" type="ORF">SAMN04487936_11629</name>
</gene>
<dbReference type="EMBL" id="FOSB01000016">
    <property type="protein sequence ID" value="SFK51752.1"/>
    <property type="molecule type" value="Genomic_DNA"/>
</dbReference>
<keyword evidence="4 8" id="KW-0689">Ribosomal protein</keyword>
<keyword evidence="2 8" id="KW-0699">rRNA-binding</keyword>
<evidence type="ECO:0000256" key="3">
    <source>
        <dbReference type="ARBA" id="ARBA00022884"/>
    </source>
</evidence>
<dbReference type="SUPFAM" id="SSF56047">
    <property type="entry name" value="Ribosomal protein S8"/>
    <property type="match status" value="1"/>
</dbReference>
<dbReference type="HAMAP" id="MF_01302_B">
    <property type="entry name" value="Ribosomal_uS8_B"/>
    <property type="match status" value="1"/>
</dbReference>
<dbReference type="AlphaFoldDB" id="A0A1I4A5R2"/>
<evidence type="ECO:0000256" key="9">
    <source>
        <dbReference type="RuleBase" id="RU003660"/>
    </source>
</evidence>
<dbReference type="Proteomes" id="UP000183557">
    <property type="component" value="Unassembled WGS sequence"/>
</dbReference>
<dbReference type="GO" id="GO:0019843">
    <property type="term" value="F:rRNA binding"/>
    <property type="evidence" value="ECO:0007669"/>
    <property type="project" value="UniProtKB-UniRule"/>
</dbReference>
<dbReference type="Gene3D" id="3.30.1370.30">
    <property type="match status" value="1"/>
</dbReference>
<evidence type="ECO:0000256" key="4">
    <source>
        <dbReference type="ARBA" id="ARBA00022980"/>
    </source>
</evidence>
<comment type="subunit">
    <text evidence="7 8">Part of the 30S ribosomal subunit. Contacts proteins S5 and S12.</text>
</comment>
<dbReference type="GO" id="GO:0003735">
    <property type="term" value="F:structural constituent of ribosome"/>
    <property type="evidence" value="ECO:0007669"/>
    <property type="project" value="InterPro"/>
</dbReference>
<name>A0A1I4A5R2_HALDA</name>